<evidence type="ECO:0000313" key="2">
    <source>
        <dbReference type="EMBL" id="KAJ8982257.1"/>
    </source>
</evidence>
<feature type="transmembrane region" description="Helical" evidence="1">
    <location>
        <begin position="47"/>
        <end position="72"/>
    </location>
</feature>
<organism evidence="2 3">
    <name type="scientific">Molorchus minor</name>
    <dbReference type="NCBI Taxonomy" id="1323400"/>
    <lineage>
        <taxon>Eukaryota</taxon>
        <taxon>Metazoa</taxon>
        <taxon>Ecdysozoa</taxon>
        <taxon>Arthropoda</taxon>
        <taxon>Hexapoda</taxon>
        <taxon>Insecta</taxon>
        <taxon>Pterygota</taxon>
        <taxon>Neoptera</taxon>
        <taxon>Endopterygota</taxon>
        <taxon>Coleoptera</taxon>
        <taxon>Polyphaga</taxon>
        <taxon>Cucujiformia</taxon>
        <taxon>Chrysomeloidea</taxon>
        <taxon>Cerambycidae</taxon>
        <taxon>Lamiinae</taxon>
        <taxon>Monochamini</taxon>
        <taxon>Molorchus</taxon>
    </lineage>
</organism>
<evidence type="ECO:0000256" key="1">
    <source>
        <dbReference type="SAM" id="Phobius"/>
    </source>
</evidence>
<accession>A0ABQ9JWJ8</accession>
<name>A0ABQ9JWJ8_9CUCU</name>
<sequence length="93" mass="10429">MGVWAIITLPMSLLDLIFTILLATDYVSCGRLLDDLTQDEYFCYLDVGIVMTISARGFTLWVVNIILALVMLKDITTFNDSQGKAYKQNISNS</sequence>
<comment type="caution">
    <text evidence="2">The sequence shown here is derived from an EMBL/GenBank/DDBJ whole genome shotgun (WGS) entry which is preliminary data.</text>
</comment>
<proteinExistence type="predicted"/>
<evidence type="ECO:0000313" key="3">
    <source>
        <dbReference type="Proteomes" id="UP001162164"/>
    </source>
</evidence>
<keyword evidence="1" id="KW-0472">Membrane</keyword>
<keyword evidence="1" id="KW-1133">Transmembrane helix</keyword>
<dbReference type="Proteomes" id="UP001162164">
    <property type="component" value="Unassembled WGS sequence"/>
</dbReference>
<gene>
    <name evidence="2" type="ORF">NQ317_018646</name>
</gene>
<protein>
    <submittedName>
        <fullName evidence="2">Uncharacterized protein</fullName>
    </submittedName>
</protein>
<keyword evidence="1" id="KW-0812">Transmembrane</keyword>
<keyword evidence="3" id="KW-1185">Reference proteome</keyword>
<dbReference type="EMBL" id="JAPWTJ010000138">
    <property type="protein sequence ID" value="KAJ8982257.1"/>
    <property type="molecule type" value="Genomic_DNA"/>
</dbReference>
<reference evidence="2" key="1">
    <citation type="journal article" date="2023" name="Insect Mol. Biol.">
        <title>Genome sequencing provides insights into the evolution of gene families encoding plant cell wall-degrading enzymes in longhorned beetles.</title>
        <authorList>
            <person name="Shin N.R."/>
            <person name="Okamura Y."/>
            <person name="Kirsch R."/>
            <person name="Pauchet Y."/>
        </authorList>
    </citation>
    <scope>NUCLEOTIDE SEQUENCE</scope>
    <source>
        <strain evidence="2">MMC_N1</strain>
    </source>
</reference>